<dbReference type="Proteomes" id="UP000251891">
    <property type="component" value="Unassembled WGS sequence"/>
</dbReference>
<proteinExistence type="predicted"/>
<organism evidence="2 3">
    <name type="scientific">Actinomadura craniellae</name>
    <dbReference type="NCBI Taxonomy" id="2231787"/>
    <lineage>
        <taxon>Bacteria</taxon>
        <taxon>Bacillati</taxon>
        <taxon>Actinomycetota</taxon>
        <taxon>Actinomycetes</taxon>
        <taxon>Streptosporangiales</taxon>
        <taxon>Thermomonosporaceae</taxon>
        <taxon>Actinomadura</taxon>
    </lineage>
</organism>
<sequence>MRSKKTVAVVIGAVAGVLVPGTVGVARAALPDAGTSRTPTAQRTDIPTTPDDDPFSYLNGNGQSPLPGQLPNGFPPVPGLTPPSGVPSAPGAGQVPASGGQKG</sequence>
<accession>A0A365H560</accession>
<reference evidence="2 3" key="1">
    <citation type="submission" date="2018-06" db="EMBL/GenBank/DDBJ databases">
        <title>Actinomadura craniellae sp. nov. isolated from marine sponge Craniella sp.</title>
        <authorList>
            <person name="Li L."/>
            <person name="Xu Q.H."/>
            <person name="Lin H.W."/>
            <person name="Lu Y.H."/>
        </authorList>
    </citation>
    <scope>NUCLEOTIDE SEQUENCE [LARGE SCALE GENOMIC DNA]</scope>
    <source>
        <strain evidence="2 3">LHW63021</strain>
    </source>
</reference>
<evidence type="ECO:0000313" key="2">
    <source>
        <dbReference type="EMBL" id="RAY13363.1"/>
    </source>
</evidence>
<keyword evidence="3" id="KW-1185">Reference proteome</keyword>
<gene>
    <name evidence="2" type="ORF">DPM19_20025</name>
</gene>
<evidence type="ECO:0000256" key="1">
    <source>
        <dbReference type="SAM" id="MobiDB-lite"/>
    </source>
</evidence>
<dbReference type="AlphaFoldDB" id="A0A365H560"/>
<name>A0A365H560_9ACTN</name>
<evidence type="ECO:0000313" key="3">
    <source>
        <dbReference type="Proteomes" id="UP000251891"/>
    </source>
</evidence>
<feature type="region of interest" description="Disordered" evidence="1">
    <location>
        <begin position="29"/>
        <end position="103"/>
    </location>
</feature>
<dbReference type="RefSeq" id="WP_111869487.1">
    <property type="nucleotide sequence ID" value="NZ_QLYX01000009.1"/>
</dbReference>
<protein>
    <submittedName>
        <fullName evidence="2">Uncharacterized protein</fullName>
    </submittedName>
</protein>
<dbReference type="EMBL" id="QLYX01000009">
    <property type="protein sequence ID" value="RAY13363.1"/>
    <property type="molecule type" value="Genomic_DNA"/>
</dbReference>
<feature type="compositionally biased region" description="Pro residues" evidence="1">
    <location>
        <begin position="73"/>
        <end position="85"/>
    </location>
</feature>
<comment type="caution">
    <text evidence="2">The sequence shown here is derived from an EMBL/GenBank/DDBJ whole genome shotgun (WGS) entry which is preliminary data.</text>
</comment>